<evidence type="ECO:0000313" key="4">
    <source>
        <dbReference type="Proteomes" id="UP000186601"/>
    </source>
</evidence>
<feature type="compositionally biased region" description="Acidic residues" evidence="2">
    <location>
        <begin position="120"/>
        <end position="129"/>
    </location>
</feature>
<protein>
    <submittedName>
        <fullName evidence="3">Uncharacterized protein</fullName>
    </submittedName>
</protein>
<comment type="caution">
    <text evidence="3">The sequence shown here is derived from an EMBL/GenBank/DDBJ whole genome shotgun (WGS) entry which is preliminary data.</text>
</comment>
<feature type="region of interest" description="Disordered" evidence="2">
    <location>
        <begin position="1"/>
        <end position="58"/>
    </location>
</feature>
<evidence type="ECO:0000256" key="2">
    <source>
        <dbReference type="SAM" id="MobiDB-lite"/>
    </source>
</evidence>
<dbReference type="EMBL" id="MLYV02000593">
    <property type="protein sequence ID" value="PSR82261.1"/>
    <property type="molecule type" value="Genomic_DNA"/>
</dbReference>
<organism evidence="3 4">
    <name type="scientific">Hermanssonia centrifuga</name>
    <dbReference type="NCBI Taxonomy" id="98765"/>
    <lineage>
        <taxon>Eukaryota</taxon>
        <taxon>Fungi</taxon>
        <taxon>Dikarya</taxon>
        <taxon>Basidiomycota</taxon>
        <taxon>Agaricomycotina</taxon>
        <taxon>Agaricomycetes</taxon>
        <taxon>Polyporales</taxon>
        <taxon>Meruliaceae</taxon>
        <taxon>Hermanssonia</taxon>
    </lineage>
</organism>
<name>A0A2R6P0D7_9APHY</name>
<feature type="region of interest" description="Disordered" evidence="2">
    <location>
        <begin position="115"/>
        <end position="140"/>
    </location>
</feature>
<evidence type="ECO:0000256" key="1">
    <source>
        <dbReference type="SAM" id="Coils"/>
    </source>
</evidence>
<feature type="compositionally biased region" description="Basic and acidic residues" evidence="2">
    <location>
        <begin position="20"/>
        <end position="33"/>
    </location>
</feature>
<feature type="coiled-coil region" evidence="1">
    <location>
        <begin position="81"/>
        <end position="115"/>
    </location>
</feature>
<dbReference type="OrthoDB" id="3268663at2759"/>
<keyword evidence="1" id="KW-0175">Coiled coil</keyword>
<gene>
    <name evidence="3" type="ORF">PHLCEN_2v6102</name>
</gene>
<keyword evidence="4" id="KW-1185">Reference proteome</keyword>
<proteinExistence type="predicted"/>
<dbReference type="InterPro" id="IPR046521">
    <property type="entry name" value="DUF6698"/>
</dbReference>
<evidence type="ECO:0000313" key="3">
    <source>
        <dbReference type="EMBL" id="PSR82261.1"/>
    </source>
</evidence>
<accession>A0A2R6P0D7</accession>
<dbReference type="Pfam" id="PF20414">
    <property type="entry name" value="DUF6698"/>
    <property type="match status" value="1"/>
</dbReference>
<dbReference type="AlphaFoldDB" id="A0A2R6P0D7"/>
<dbReference type="Proteomes" id="UP000186601">
    <property type="component" value="Unassembled WGS sequence"/>
</dbReference>
<reference evidence="3 4" key="1">
    <citation type="submission" date="2018-02" db="EMBL/GenBank/DDBJ databases">
        <title>Genome sequence of the basidiomycete white-rot fungus Phlebia centrifuga.</title>
        <authorList>
            <person name="Granchi Z."/>
            <person name="Peng M."/>
            <person name="de Vries R.P."/>
            <person name="Hilden K."/>
            <person name="Makela M.R."/>
            <person name="Grigoriev I."/>
            <person name="Riley R."/>
        </authorList>
    </citation>
    <scope>NUCLEOTIDE SEQUENCE [LARGE SCALE GENOMIC DNA]</scope>
    <source>
        <strain evidence="3 4">FBCC195</strain>
    </source>
</reference>
<sequence length="429" mass="49111">MHSDSPSPTPPTRKRRRRAVQNEDHNIDPDRGSADNISPPHPEPAVAQEQSSDRNRPVIVGINREELYEIKRKTEYLRNIIENLKATNHTACQEIEALTQENANLLHTNRRLLESSTSGNDDEHEEQEDGPPSKKSKTSPSNKIFKMYLRLGKQFSACQIMWLSPEIWDFLYTSGNTPEDEDEESYNQRTRMEAISAQLMEFLPDVLHEQLNEDLFRDRFSHGMRAIRARFVADLVQSHAMVFGILDTAFLIKEERRELPAVKELIADDTFLYKPGTDELNGLLRHPSLKKALLLLLWGPSTLNCGDTITRPKTKRTNGRLWGLEATTDALLAFGATAIYFVLSCEAEFGEVGPGGTNFQEFYEERITDLTDLHAKFPNRYKKLMKYYNNDLFHNYDNQDASAVQNERQGKLALAMEMEVDDEDSSDDN</sequence>